<dbReference type="PANTHER" id="PTHR34001">
    <property type="entry name" value="BLL7405 PROTEIN"/>
    <property type="match status" value="1"/>
</dbReference>
<dbReference type="Gene3D" id="2.40.160.20">
    <property type="match status" value="1"/>
</dbReference>
<dbReference type="SUPFAM" id="SSF56925">
    <property type="entry name" value="OMPA-like"/>
    <property type="match status" value="1"/>
</dbReference>
<evidence type="ECO:0008006" key="2">
    <source>
        <dbReference type="Google" id="ProtNLM"/>
    </source>
</evidence>
<sequence length="361" mass="37730">MRKLFVSVAALALTAGAALAADLPSRKGPPMLPPPPPPPPMWTGFYAGLNAGYGFGTNDNVQAIAIGQDKPVFGGWKYDDKIYCLEFAQGCGSPVILSLPTGAGLAQSGSFANTQSGFIGGGQVGYNYQWGPNFVIGIEADMQGTGIRGRSNGIGNGWGSVSIPYLMQPFSDSVGSSNNSWNANSAGVTSVNAGVDWLGTVRGRVGYLFTPTMLLYATGGLTYGGVYANVNHASFTGIAPNMGGIKVAEAFSPGMGGNPYSSVNYTFIGGGNKSQTLVGWNVGGGIEWMFMPNWSLKAEGIYWNMGNMTLPTATVAVAPDSNHIPLVTYGAARVNYQGVIARAGINYHFNWFAPAPVVAKY</sequence>
<reference evidence="1" key="1">
    <citation type="submission" date="2023-07" db="EMBL/GenBank/DDBJ databases">
        <authorList>
            <person name="Pelsma A.J. K."/>
        </authorList>
    </citation>
    <scope>NUCLEOTIDE SEQUENCE</scope>
</reference>
<proteinExistence type="predicted"/>
<name>A0AA48RAS2_9ZZZZ</name>
<accession>A0AA48RAS2</accession>
<dbReference type="EMBL" id="OY288114">
    <property type="protein sequence ID" value="CAJ0888798.1"/>
    <property type="molecule type" value="Genomic_DNA"/>
</dbReference>
<dbReference type="InterPro" id="IPR011250">
    <property type="entry name" value="OMP/PagP_B-barrel"/>
</dbReference>
<dbReference type="PANTHER" id="PTHR34001:SF3">
    <property type="entry name" value="BLL7405 PROTEIN"/>
    <property type="match status" value="1"/>
</dbReference>
<dbReference type="AlphaFoldDB" id="A0AA48RAS2"/>
<gene>
    <name evidence="1" type="ORF">AMST5_03908</name>
</gene>
<organism evidence="1">
    <name type="scientific">freshwater sediment metagenome</name>
    <dbReference type="NCBI Taxonomy" id="556182"/>
    <lineage>
        <taxon>unclassified sequences</taxon>
        <taxon>metagenomes</taxon>
        <taxon>ecological metagenomes</taxon>
    </lineage>
</organism>
<protein>
    <recommendedName>
        <fullName evidence="2">Outer membrane protein beta-barrel domain-containing protein</fullName>
    </recommendedName>
</protein>
<evidence type="ECO:0000313" key="1">
    <source>
        <dbReference type="EMBL" id="CAJ0888798.1"/>
    </source>
</evidence>
<dbReference type="InterPro" id="IPR051692">
    <property type="entry name" value="OMP-like"/>
</dbReference>